<dbReference type="GO" id="GO:0016787">
    <property type="term" value="F:hydrolase activity"/>
    <property type="evidence" value="ECO:0007669"/>
    <property type="project" value="UniProtKB-KW"/>
</dbReference>
<keyword evidence="2" id="KW-0378">Hydrolase</keyword>
<organism evidence="2">
    <name type="scientific">Ganoderma boninense</name>
    <dbReference type="NCBI Taxonomy" id="34458"/>
    <lineage>
        <taxon>Eukaryota</taxon>
        <taxon>Fungi</taxon>
        <taxon>Dikarya</taxon>
        <taxon>Basidiomycota</taxon>
        <taxon>Agaricomycotina</taxon>
        <taxon>Agaricomycetes</taxon>
        <taxon>Polyporales</taxon>
        <taxon>Polyporaceae</taxon>
        <taxon>Ganoderma</taxon>
    </lineage>
</organism>
<dbReference type="EC" id="3.1.1.-" evidence="2"/>
<dbReference type="AlphaFoldDB" id="A0A5K1JY03"/>
<feature type="region of interest" description="Disordered" evidence="1">
    <location>
        <begin position="19"/>
        <end position="75"/>
    </location>
</feature>
<protein>
    <submittedName>
        <fullName evidence="2">Carboxylic ester hydrolase (EC)</fullName>
        <ecNumber evidence="2">3.1.1.-</ecNumber>
    </submittedName>
</protein>
<evidence type="ECO:0000256" key="1">
    <source>
        <dbReference type="SAM" id="MobiDB-lite"/>
    </source>
</evidence>
<sequence length="115" mass="12560">MLVDRRIVEDLPALLGSLQVDDSQDSGLKPPRLRKRSGLRALTMGLMNDTPPAEDVHRSSEKENEGHTPAATAAPQAAHFRLSVANIWATPSTAYPLALRHVPSSVWSQFTHGEL</sequence>
<evidence type="ECO:0000313" key="2">
    <source>
        <dbReference type="EMBL" id="VWO97522.1"/>
    </source>
</evidence>
<feature type="compositionally biased region" description="Basic and acidic residues" evidence="1">
    <location>
        <begin position="54"/>
        <end position="66"/>
    </location>
</feature>
<reference evidence="2" key="1">
    <citation type="submission" date="2019-10" db="EMBL/GenBank/DDBJ databases">
        <authorList>
            <person name="Nor Muhammad N."/>
        </authorList>
    </citation>
    <scope>NUCLEOTIDE SEQUENCE</scope>
</reference>
<dbReference type="EMBL" id="LR726367">
    <property type="protein sequence ID" value="VWO97522.1"/>
    <property type="molecule type" value="Genomic_DNA"/>
</dbReference>
<gene>
    <name evidence="2" type="primary">Q5XTQ4</name>
</gene>
<name>A0A5K1JY03_9APHY</name>
<accession>A0A5K1JY03</accession>
<proteinExistence type="predicted"/>